<dbReference type="EMBL" id="JAAGNN010000015">
    <property type="protein sequence ID" value="KAF4079919.1"/>
    <property type="molecule type" value="Genomic_DNA"/>
</dbReference>
<comment type="caution">
    <text evidence="1">The sequence shown here is derived from an EMBL/GenBank/DDBJ whole genome shotgun (WGS) entry which is preliminary data.</text>
</comment>
<keyword evidence="2" id="KW-1185">Reference proteome</keyword>
<organism evidence="1 2">
    <name type="scientific">Ameiurus melas</name>
    <name type="common">Black bullhead</name>
    <name type="synonym">Silurus melas</name>
    <dbReference type="NCBI Taxonomy" id="219545"/>
    <lineage>
        <taxon>Eukaryota</taxon>
        <taxon>Metazoa</taxon>
        <taxon>Chordata</taxon>
        <taxon>Craniata</taxon>
        <taxon>Vertebrata</taxon>
        <taxon>Euteleostomi</taxon>
        <taxon>Actinopterygii</taxon>
        <taxon>Neopterygii</taxon>
        <taxon>Teleostei</taxon>
        <taxon>Ostariophysi</taxon>
        <taxon>Siluriformes</taxon>
        <taxon>Ictaluridae</taxon>
        <taxon>Ameiurus</taxon>
    </lineage>
</organism>
<name>A0A7J6ACX1_AMEME</name>
<evidence type="ECO:0000313" key="1">
    <source>
        <dbReference type="EMBL" id="KAF4079919.1"/>
    </source>
</evidence>
<sequence length="75" mass="8712">MSMDLSKSFHEDLDKHASKLLYLYRSRRYADVAEMSAILESLDKNASNHRKRVAALLGRENPSQFLKICETAHRF</sequence>
<evidence type="ECO:0000313" key="2">
    <source>
        <dbReference type="Proteomes" id="UP000593565"/>
    </source>
</evidence>
<accession>A0A7J6ACX1</accession>
<dbReference type="Proteomes" id="UP000593565">
    <property type="component" value="Unassembled WGS sequence"/>
</dbReference>
<proteinExistence type="predicted"/>
<gene>
    <name evidence="1" type="ORF">AMELA_G00183820</name>
</gene>
<reference evidence="1 2" key="1">
    <citation type="submission" date="2020-02" db="EMBL/GenBank/DDBJ databases">
        <title>A chromosome-scale genome assembly of the black bullhead catfish (Ameiurus melas).</title>
        <authorList>
            <person name="Wen M."/>
            <person name="Zham M."/>
            <person name="Cabau C."/>
            <person name="Klopp C."/>
            <person name="Donnadieu C."/>
            <person name="Roques C."/>
            <person name="Bouchez O."/>
            <person name="Lampietro C."/>
            <person name="Jouanno E."/>
            <person name="Herpin A."/>
            <person name="Louis A."/>
            <person name="Berthelot C."/>
            <person name="Parey E."/>
            <person name="Roest-Crollius H."/>
            <person name="Braasch I."/>
            <person name="Postlethwait J."/>
            <person name="Robinson-Rechavi M."/>
            <person name="Echchiki A."/>
            <person name="Begum T."/>
            <person name="Montfort J."/>
            <person name="Schartl M."/>
            <person name="Bobe J."/>
            <person name="Guiguen Y."/>
        </authorList>
    </citation>
    <scope>NUCLEOTIDE SEQUENCE [LARGE SCALE GENOMIC DNA]</scope>
    <source>
        <strain evidence="1">M_S1</strain>
        <tissue evidence="1">Blood</tissue>
    </source>
</reference>
<dbReference type="AlphaFoldDB" id="A0A7J6ACX1"/>
<protein>
    <submittedName>
        <fullName evidence="1">Uncharacterized protein</fullName>
    </submittedName>
</protein>